<feature type="non-terminal residue" evidence="2">
    <location>
        <position position="104"/>
    </location>
</feature>
<dbReference type="AlphaFoldDB" id="A0A087TVY2"/>
<protein>
    <submittedName>
        <fullName evidence="2">Uncharacterized protein</fullName>
    </submittedName>
</protein>
<feature type="chain" id="PRO_5001829949" evidence="1">
    <location>
        <begin position="22"/>
        <end position="104"/>
    </location>
</feature>
<keyword evidence="3" id="KW-1185">Reference proteome</keyword>
<feature type="signal peptide" evidence="1">
    <location>
        <begin position="1"/>
        <end position="21"/>
    </location>
</feature>
<name>A0A087TVY2_STEMI</name>
<proteinExistence type="predicted"/>
<dbReference type="EMBL" id="KK117004">
    <property type="protein sequence ID" value="KFM69271.1"/>
    <property type="molecule type" value="Genomic_DNA"/>
</dbReference>
<evidence type="ECO:0000256" key="1">
    <source>
        <dbReference type="SAM" id="SignalP"/>
    </source>
</evidence>
<keyword evidence="1" id="KW-0732">Signal</keyword>
<reference evidence="2 3" key="1">
    <citation type="submission" date="2013-11" db="EMBL/GenBank/DDBJ databases">
        <title>Genome sequencing of Stegodyphus mimosarum.</title>
        <authorList>
            <person name="Bechsgaard J."/>
        </authorList>
    </citation>
    <scope>NUCLEOTIDE SEQUENCE [LARGE SCALE GENOMIC DNA]</scope>
</reference>
<evidence type="ECO:0000313" key="2">
    <source>
        <dbReference type="EMBL" id="KFM69271.1"/>
    </source>
</evidence>
<evidence type="ECO:0000313" key="3">
    <source>
        <dbReference type="Proteomes" id="UP000054359"/>
    </source>
</evidence>
<gene>
    <name evidence="2" type="ORF">X975_22223</name>
</gene>
<organism evidence="2 3">
    <name type="scientific">Stegodyphus mimosarum</name>
    <name type="common">African social velvet spider</name>
    <dbReference type="NCBI Taxonomy" id="407821"/>
    <lineage>
        <taxon>Eukaryota</taxon>
        <taxon>Metazoa</taxon>
        <taxon>Ecdysozoa</taxon>
        <taxon>Arthropoda</taxon>
        <taxon>Chelicerata</taxon>
        <taxon>Arachnida</taxon>
        <taxon>Araneae</taxon>
        <taxon>Araneomorphae</taxon>
        <taxon>Entelegynae</taxon>
        <taxon>Eresoidea</taxon>
        <taxon>Eresidae</taxon>
        <taxon>Stegodyphus</taxon>
    </lineage>
</organism>
<dbReference type="Proteomes" id="UP000054359">
    <property type="component" value="Unassembled WGS sequence"/>
</dbReference>
<accession>A0A087TVY2</accession>
<sequence>MKVSFLRAICFIHSWCLVLNSNEFCEYQLDINQYTVVDSNTYMREVCGNALMHRLSLKIGGIGIVEVDEGLFSCQKKKKMLTASFHSRGFCSGLNKRMFISCYA</sequence>